<evidence type="ECO:0000313" key="2">
    <source>
        <dbReference type="EMBL" id="OEJ67513.1"/>
    </source>
</evidence>
<protein>
    <recommendedName>
        <fullName evidence="1">Replication-associated protein ORF2/G2P domain-containing protein</fullName>
    </recommendedName>
</protein>
<dbReference type="AlphaFoldDB" id="A0A1E5Q811"/>
<name>A0A1E5Q811_9PROT</name>
<evidence type="ECO:0000259" key="1">
    <source>
        <dbReference type="Pfam" id="PF23343"/>
    </source>
</evidence>
<evidence type="ECO:0000313" key="3">
    <source>
        <dbReference type="Proteomes" id="UP000095347"/>
    </source>
</evidence>
<dbReference type="Proteomes" id="UP000095347">
    <property type="component" value="Unassembled WGS sequence"/>
</dbReference>
<sequence length="152" mass="18106">MGQTFTRSETQKALVDWLGEHDWDMAGTFTFRQNVSEQQARKLFRHFWNRVDRAVYGKAAQRHGKRCERVCFIEGTDTGNIHWHIIAKANERRDYRWLRQIMLMTWEDINFTGTQNEIRRTYDNEGWASYISKRIKTFDADAWDVGTTHITG</sequence>
<keyword evidence="3" id="KW-1185">Reference proteome</keyword>
<comment type="caution">
    <text evidence="2">The sequence shown here is derived from an EMBL/GenBank/DDBJ whole genome shotgun (WGS) entry which is preliminary data.</text>
</comment>
<dbReference type="Pfam" id="PF23343">
    <property type="entry name" value="REP_ORF2-G2P"/>
    <property type="match status" value="1"/>
</dbReference>
<organism evidence="2 3">
    <name type="scientific">Magnetovibrio blakemorei</name>
    <dbReference type="NCBI Taxonomy" id="28181"/>
    <lineage>
        <taxon>Bacteria</taxon>
        <taxon>Pseudomonadati</taxon>
        <taxon>Pseudomonadota</taxon>
        <taxon>Alphaproteobacteria</taxon>
        <taxon>Rhodospirillales</taxon>
        <taxon>Magnetovibrionaceae</taxon>
        <taxon>Magnetovibrio</taxon>
    </lineage>
</organism>
<feature type="domain" description="Replication-associated protein ORF2/G2P" evidence="1">
    <location>
        <begin position="26"/>
        <end position="119"/>
    </location>
</feature>
<reference evidence="3" key="1">
    <citation type="submission" date="2016-07" db="EMBL/GenBank/DDBJ databases">
        <authorList>
            <person name="Florea S."/>
            <person name="Webb J.S."/>
            <person name="Jaromczyk J."/>
            <person name="Schardl C.L."/>
        </authorList>
    </citation>
    <scope>NUCLEOTIDE SEQUENCE [LARGE SCALE GENOMIC DNA]</scope>
    <source>
        <strain evidence="3">MV-1</strain>
    </source>
</reference>
<dbReference type="EMBL" id="MCGG01000021">
    <property type="protein sequence ID" value="OEJ67513.1"/>
    <property type="molecule type" value="Genomic_DNA"/>
</dbReference>
<dbReference type="InterPro" id="IPR056906">
    <property type="entry name" value="ORF2/G2P_dom"/>
</dbReference>
<gene>
    <name evidence="2" type="ORF">BEN30_08720</name>
</gene>
<proteinExistence type="predicted"/>
<dbReference type="STRING" id="28181.BEN30_08720"/>
<accession>A0A1E5Q811</accession>